<dbReference type="GO" id="GO:0046785">
    <property type="term" value="P:microtubule polymerization"/>
    <property type="evidence" value="ECO:0007669"/>
    <property type="project" value="InterPro"/>
</dbReference>
<dbReference type="Pfam" id="PF05517">
    <property type="entry name" value="p25-alpha"/>
    <property type="match status" value="1"/>
</dbReference>
<dbReference type="InterPro" id="IPR011992">
    <property type="entry name" value="EF-hand-dom_pair"/>
</dbReference>
<reference evidence="2 3" key="1">
    <citation type="journal article" date="2015" name="Genome Biol. Evol.">
        <title>The genome of winter moth (Operophtera brumata) provides a genomic perspective on sexual dimorphism and phenology.</title>
        <authorList>
            <person name="Derks M.F."/>
            <person name="Smit S."/>
            <person name="Salis L."/>
            <person name="Schijlen E."/>
            <person name="Bossers A."/>
            <person name="Mateman C."/>
            <person name="Pijl A.S."/>
            <person name="de Ridder D."/>
            <person name="Groenen M.A."/>
            <person name="Visser M.E."/>
            <person name="Megens H.J."/>
        </authorList>
    </citation>
    <scope>NUCLEOTIDE SEQUENCE [LARGE SCALE GENOMIC DNA]</scope>
    <source>
        <strain evidence="2">WM2013NL</strain>
        <tissue evidence="2">Head and thorax</tissue>
    </source>
</reference>
<proteinExistence type="inferred from homology"/>
<comment type="similarity">
    <text evidence="1">Belongs to the TPPP family.</text>
</comment>
<dbReference type="GO" id="GO:0015631">
    <property type="term" value="F:tubulin binding"/>
    <property type="evidence" value="ECO:0007669"/>
    <property type="project" value="InterPro"/>
</dbReference>
<dbReference type="Gene3D" id="1.10.238.10">
    <property type="entry name" value="EF-hand"/>
    <property type="match status" value="1"/>
</dbReference>
<keyword evidence="2" id="KW-0503">Monooxygenase</keyword>
<comment type="caution">
    <text evidence="2">The sequence shown here is derived from an EMBL/GenBank/DDBJ whole genome shotgun (WGS) entry which is preliminary data.</text>
</comment>
<dbReference type="GO" id="GO:0004497">
    <property type="term" value="F:monooxygenase activity"/>
    <property type="evidence" value="ECO:0007669"/>
    <property type="project" value="UniProtKB-KW"/>
</dbReference>
<name>A0A0L7LDA3_OPEBR</name>
<dbReference type="OrthoDB" id="7492502at2759"/>
<keyword evidence="3" id="KW-1185">Reference proteome</keyword>
<evidence type="ECO:0000313" key="2">
    <source>
        <dbReference type="EMBL" id="KOB73380.1"/>
    </source>
</evidence>
<keyword evidence="2" id="KW-0560">Oxidoreductase</keyword>
<evidence type="ECO:0000256" key="1">
    <source>
        <dbReference type="ARBA" id="ARBA00010994"/>
    </source>
</evidence>
<dbReference type="AlphaFoldDB" id="A0A0L7LDA3"/>
<evidence type="ECO:0000313" key="3">
    <source>
        <dbReference type="Proteomes" id="UP000037510"/>
    </source>
</evidence>
<dbReference type="Proteomes" id="UP000037510">
    <property type="component" value="Unassembled WGS sequence"/>
</dbReference>
<gene>
    <name evidence="2" type="ORF">OBRU01_08894</name>
</gene>
<dbReference type="EMBL" id="JTDY01001608">
    <property type="protein sequence ID" value="KOB73380.1"/>
    <property type="molecule type" value="Genomic_DNA"/>
</dbReference>
<protein>
    <submittedName>
        <fullName evidence="2">Ubiquinone biosynthesis monooxygenase Coq7</fullName>
    </submittedName>
</protein>
<keyword evidence="2" id="KW-0830">Ubiquinone</keyword>
<dbReference type="InterPro" id="IPR008907">
    <property type="entry name" value="TPP/p25"/>
</dbReference>
<accession>A0A0L7LDA3</accession>
<organism evidence="2 3">
    <name type="scientific">Operophtera brumata</name>
    <name type="common">Winter moth</name>
    <name type="synonym">Phalaena brumata</name>
    <dbReference type="NCBI Taxonomy" id="104452"/>
    <lineage>
        <taxon>Eukaryota</taxon>
        <taxon>Metazoa</taxon>
        <taxon>Ecdysozoa</taxon>
        <taxon>Arthropoda</taxon>
        <taxon>Hexapoda</taxon>
        <taxon>Insecta</taxon>
        <taxon>Pterygota</taxon>
        <taxon>Neoptera</taxon>
        <taxon>Endopterygota</taxon>
        <taxon>Lepidoptera</taxon>
        <taxon>Glossata</taxon>
        <taxon>Ditrysia</taxon>
        <taxon>Geometroidea</taxon>
        <taxon>Geometridae</taxon>
        <taxon>Larentiinae</taxon>
        <taxon>Operophtera</taxon>
    </lineage>
</organism>
<sequence length="110" mass="12140">MEEAYNKLVEAKNNNVDNLVKWMKDANLIEKSEEAEEKARKLFEDVKDVKDVELAKFKQAVSTLAEEQKKSVEEFCKMLSVEGPKLLSAIQAGASAAATAGATAFKEAMK</sequence>
<dbReference type="SUPFAM" id="SSF47473">
    <property type="entry name" value="EF-hand"/>
    <property type="match status" value="1"/>
</dbReference>